<accession>A0A8J2LQ15</accession>
<proteinExistence type="predicted"/>
<organism evidence="1 2">
    <name type="scientific">Allacma fusca</name>
    <dbReference type="NCBI Taxonomy" id="39272"/>
    <lineage>
        <taxon>Eukaryota</taxon>
        <taxon>Metazoa</taxon>
        <taxon>Ecdysozoa</taxon>
        <taxon>Arthropoda</taxon>
        <taxon>Hexapoda</taxon>
        <taxon>Collembola</taxon>
        <taxon>Symphypleona</taxon>
        <taxon>Sminthuridae</taxon>
        <taxon>Allacma</taxon>
    </lineage>
</organism>
<dbReference type="EMBL" id="CAJVCH010539196">
    <property type="protein sequence ID" value="CAG7826265.1"/>
    <property type="molecule type" value="Genomic_DNA"/>
</dbReference>
<dbReference type="AlphaFoldDB" id="A0A8J2LQ15"/>
<dbReference type="PANTHER" id="PTHR31511:SF12">
    <property type="entry name" value="RHO TERMINATION FACTOR N-TERMINAL DOMAIN-CONTAINING PROTEIN"/>
    <property type="match status" value="1"/>
</dbReference>
<reference evidence="1" key="1">
    <citation type="submission" date="2021-06" db="EMBL/GenBank/DDBJ databases">
        <authorList>
            <person name="Hodson N. C."/>
            <person name="Mongue J. A."/>
            <person name="Jaron S. K."/>
        </authorList>
    </citation>
    <scope>NUCLEOTIDE SEQUENCE</scope>
</reference>
<keyword evidence="2" id="KW-1185">Reference proteome</keyword>
<name>A0A8J2LQ15_9HEXA</name>
<gene>
    <name evidence="1" type="ORF">AFUS01_LOCUS36328</name>
</gene>
<evidence type="ECO:0000313" key="1">
    <source>
        <dbReference type="EMBL" id="CAG7826265.1"/>
    </source>
</evidence>
<dbReference type="OrthoDB" id="6619487at2759"/>
<protein>
    <submittedName>
        <fullName evidence="1">Uncharacterized protein</fullName>
    </submittedName>
</protein>
<dbReference type="Proteomes" id="UP000708208">
    <property type="component" value="Unassembled WGS sequence"/>
</dbReference>
<dbReference type="PANTHER" id="PTHR31511">
    <property type="entry name" value="PROTEIN CBG23764"/>
    <property type="match status" value="1"/>
</dbReference>
<sequence>MRFEYQPTSYSLIILHNTGDKAELVTAEYYDGRHPVKHFFRRVFKWAQKLLCEIRSTNNVLTPTPEERKAHEQATHCKHCKRQFTIPKDSVQEGFDALRFDLNGTLLNDSDETDYEEELTIKKSKRDAPIIKTYHHNHDSGKFVASLCQSCNLKINYRNQLTCVAHCRSKFDFHLLLKNLETSAFDASNISVIAKSKETFVQIEIKSKDLYIPILNNQYGNQQQFSKSYSGNRKVGVRFIDSFNFLPESLADLTESLKKEKSPLFEIVKTVLNNYICEPNQLNGISNDSIDLLLKKIPYTYTFLSGPNVLKDGVPIPEIQEFHNDMTDEECSQEDYEIILKICSLFQIKDFRMYTKLYTILDSALLRIRYINFIQNSFKSYGIAPSYLCTASGFAWQAFLYTTGADIHYIRDKKMIDLVREGIRGGVSMAAKKIVCANNERTPFNFNASEDRTHSQYRYSFLVCPCYGEQQIPSFRL</sequence>
<comment type="caution">
    <text evidence="1">The sequence shown here is derived from an EMBL/GenBank/DDBJ whole genome shotgun (WGS) entry which is preliminary data.</text>
</comment>
<evidence type="ECO:0000313" key="2">
    <source>
        <dbReference type="Proteomes" id="UP000708208"/>
    </source>
</evidence>